<gene>
    <name evidence="1" type="ORF">F889_02143</name>
</gene>
<dbReference type="InterPro" id="IPR051082">
    <property type="entry name" value="Pentapeptide-BTB/POZ_domain"/>
</dbReference>
<dbReference type="RefSeq" id="WP_005273937.1">
    <property type="nucleotide sequence ID" value="NZ_KB850195.1"/>
</dbReference>
<accession>N9PJ62</accession>
<dbReference type="Pfam" id="PF00805">
    <property type="entry name" value="Pentapeptide"/>
    <property type="match status" value="2"/>
</dbReference>
<dbReference type="EMBL" id="APRZ01000017">
    <property type="protein sequence ID" value="ENX33483.1"/>
    <property type="molecule type" value="Genomic_DNA"/>
</dbReference>
<dbReference type="HOGENOM" id="CLU_1168649_0_0_6"/>
<evidence type="ECO:0000313" key="2">
    <source>
        <dbReference type="Proteomes" id="UP000013009"/>
    </source>
</evidence>
<dbReference type="Proteomes" id="UP000013009">
    <property type="component" value="Unassembled WGS sequence"/>
</dbReference>
<name>N9PJ62_9GAMM</name>
<protein>
    <recommendedName>
        <fullName evidence="3">Pentapeptide repeat-containing protein</fullName>
    </recommendedName>
</protein>
<dbReference type="PANTHER" id="PTHR14136:SF17">
    <property type="entry name" value="BTB_POZ DOMAIN-CONTAINING PROTEIN KCTD9"/>
    <property type="match status" value="1"/>
</dbReference>
<dbReference type="Gene3D" id="2.160.20.80">
    <property type="entry name" value="E3 ubiquitin-protein ligase SopA"/>
    <property type="match status" value="1"/>
</dbReference>
<evidence type="ECO:0008006" key="3">
    <source>
        <dbReference type="Google" id="ProtNLM"/>
    </source>
</evidence>
<reference evidence="1 2" key="1">
    <citation type="submission" date="2013-02" db="EMBL/GenBank/DDBJ databases">
        <title>The Genome Sequence of Acinetobacter sp. NIPH 1859.</title>
        <authorList>
            <consortium name="The Broad Institute Genome Sequencing Platform"/>
            <consortium name="The Broad Institute Genome Sequencing Center for Infectious Disease"/>
            <person name="Cerqueira G."/>
            <person name="Feldgarden M."/>
            <person name="Courvalin P."/>
            <person name="Perichon B."/>
            <person name="Grillot-Courvalin C."/>
            <person name="Clermont D."/>
            <person name="Rocha E."/>
            <person name="Yoon E.-J."/>
            <person name="Nemec A."/>
            <person name="Walker B."/>
            <person name="Young S.K."/>
            <person name="Zeng Q."/>
            <person name="Gargeya S."/>
            <person name="Fitzgerald M."/>
            <person name="Haas B."/>
            <person name="Abouelleil A."/>
            <person name="Alvarado L."/>
            <person name="Arachchi H.M."/>
            <person name="Berlin A.M."/>
            <person name="Chapman S.B."/>
            <person name="Dewar J."/>
            <person name="Goldberg J."/>
            <person name="Griggs A."/>
            <person name="Gujja S."/>
            <person name="Hansen M."/>
            <person name="Howarth C."/>
            <person name="Imamovic A."/>
            <person name="Larimer J."/>
            <person name="McCowan C."/>
            <person name="Murphy C."/>
            <person name="Neiman D."/>
            <person name="Pearson M."/>
            <person name="Priest M."/>
            <person name="Roberts A."/>
            <person name="Saif S."/>
            <person name="Shea T."/>
            <person name="Sisk P."/>
            <person name="Sykes S."/>
            <person name="Wortman J."/>
            <person name="Nusbaum C."/>
            <person name="Birren B."/>
        </authorList>
    </citation>
    <scope>NUCLEOTIDE SEQUENCE [LARGE SCALE GENOMIC DNA]</scope>
    <source>
        <strain evidence="1 2">NIPH 1859</strain>
    </source>
</reference>
<dbReference type="OrthoDB" id="9813518at2"/>
<dbReference type="AlphaFoldDB" id="N9PJ62"/>
<dbReference type="PANTHER" id="PTHR14136">
    <property type="entry name" value="BTB_POZ DOMAIN-CONTAINING PROTEIN KCTD9"/>
    <property type="match status" value="1"/>
</dbReference>
<dbReference type="InterPro" id="IPR001646">
    <property type="entry name" value="5peptide_repeat"/>
</dbReference>
<dbReference type="PATRIC" id="fig|1217695.3.peg.2084"/>
<sequence length="194" mass="21044">MTQNLEIKNRWTGEVLFTCEIPEGMESGMIARHVAEAAIAADANLRDADLRGADLSGANLRGADLRGADLSGANLRGANLRGANLRGANLRDADLYGANLRDADLYGANLSGADLYGAKAAPLVVYGLRWDVVISGAGEMRIGCQEHSIEAWKEFNDERISSMDSNALDFWNQHKTMLLNMCDSYVHPVEESTT</sequence>
<organism evidence="1 2">
    <name type="scientific">Acinetobacter colistiniresistens</name>
    <dbReference type="NCBI Taxonomy" id="280145"/>
    <lineage>
        <taxon>Bacteria</taxon>
        <taxon>Pseudomonadati</taxon>
        <taxon>Pseudomonadota</taxon>
        <taxon>Gammaproteobacteria</taxon>
        <taxon>Moraxellales</taxon>
        <taxon>Moraxellaceae</taxon>
        <taxon>Acinetobacter</taxon>
    </lineage>
</organism>
<evidence type="ECO:0000313" key="1">
    <source>
        <dbReference type="EMBL" id="ENX33483.1"/>
    </source>
</evidence>
<comment type="caution">
    <text evidence="1">The sequence shown here is derived from an EMBL/GenBank/DDBJ whole genome shotgun (WGS) entry which is preliminary data.</text>
</comment>
<keyword evidence="2" id="KW-1185">Reference proteome</keyword>
<proteinExistence type="predicted"/>
<dbReference type="SUPFAM" id="SSF141571">
    <property type="entry name" value="Pentapeptide repeat-like"/>
    <property type="match status" value="1"/>
</dbReference>